<proteinExistence type="predicted"/>
<comment type="caution">
    <text evidence="1">The sequence shown here is derived from an EMBL/GenBank/DDBJ whole genome shotgun (WGS) entry which is preliminary data.</text>
</comment>
<reference evidence="2" key="1">
    <citation type="journal article" date="2024" name="IScience">
        <title>Strigolactones Initiate the Formation of Haustorium-like Structures in Castilleja.</title>
        <authorList>
            <person name="Buerger M."/>
            <person name="Peterson D."/>
            <person name="Chory J."/>
        </authorList>
    </citation>
    <scope>NUCLEOTIDE SEQUENCE [LARGE SCALE GENOMIC DNA]</scope>
</reference>
<name>A0ABD3CS27_9LAMI</name>
<dbReference type="EMBL" id="JAVIJP010000032">
    <property type="protein sequence ID" value="KAL3632478.1"/>
    <property type="molecule type" value="Genomic_DNA"/>
</dbReference>
<evidence type="ECO:0000313" key="2">
    <source>
        <dbReference type="Proteomes" id="UP001632038"/>
    </source>
</evidence>
<keyword evidence="2" id="KW-1185">Reference proteome</keyword>
<protein>
    <submittedName>
        <fullName evidence="1">Uncharacterized protein</fullName>
    </submittedName>
</protein>
<dbReference type="AlphaFoldDB" id="A0ABD3CS27"/>
<organism evidence="1 2">
    <name type="scientific">Castilleja foliolosa</name>
    <dbReference type="NCBI Taxonomy" id="1961234"/>
    <lineage>
        <taxon>Eukaryota</taxon>
        <taxon>Viridiplantae</taxon>
        <taxon>Streptophyta</taxon>
        <taxon>Embryophyta</taxon>
        <taxon>Tracheophyta</taxon>
        <taxon>Spermatophyta</taxon>
        <taxon>Magnoliopsida</taxon>
        <taxon>eudicotyledons</taxon>
        <taxon>Gunneridae</taxon>
        <taxon>Pentapetalae</taxon>
        <taxon>asterids</taxon>
        <taxon>lamiids</taxon>
        <taxon>Lamiales</taxon>
        <taxon>Orobanchaceae</taxon>
        <taxon>Pedicularideae</taxon>
        <taxon>Castillejinae</taxon>
        <taxon>Castilleja</taxon>
    </lineage>
</organism>
<sequence>MGKYMEMLDVGVRLAARFHSHCPQTARLYYHPPSDDHHHHLPLSCHLLDHRDVLEKSTATAGHSIKGYNMSTFDDTEFVVYSLV</sequence>
<dbReference type="PANTHER" id="PTHR33983">
    <property type="entry name" value="OS07G0185900 PROTEIN"/>
    <property type="match status" value="1"/>
</dbReference>
<dbReference type="PANTHER" id="PTHR33983:SF1">
    <property type="entry name" value="OS07G0185900 PROTEIN"/>
    <property type="match status" value="1"/>
</dbReference>
<gene>
    <name evidence="1" type="ORF">CASFOL_025462</name>
</gene>
<accession>A0ABD3CS27</accession>
<dbReference type="Proteomes" id="UP001632038">
    <property type="component" value="Unassembled WGS sequence"/>
</dbReference>
<evidence type="ECO:0000313" key="1">
    <source>
        <dbReference type="EMBL" id="KAL3632478.1"/>
    </source>
</evidence>